<organism evidence="1 2">
    <name type="scientific">Hevea brasiliensis</name>
    <name type="common">Para rubber tree</name>
    <name type="synonym">Siphonia brasiliensis</name>
    <dbReference type="NCBI Taxonomy" id="3981"/>
    <lineage>
        <taxon>Eukaryota</taxon>
        <taxon>Viridiplantae</taxon>
        <taxon>Streptophyta</taxon>
        <taxon>Embryophyta</taxon>
        <taxon>Tracheophyta</taxon>
        <taxon>Spermatophyta</taxon>
        <taxon>Magnoliopsida</taxon>
        <taxon>eudicotyledons</taxon>
        <taxon>Gunneridae</taxon>
        <taxon>Pentapetalae</taxon>
        <taxon>rosids</taxon>
        <taxon>fabids</taxon>
        <taxon>Malpighiales</taxon>
        <taxon>Euphorbiaceae</taxon>
        <taxon>Crotonoideae</taxon>
        <taxon>Micrandreae</taxon>
        <taxon>Hevea</taxon>
    </lineage>
</organism>
<sequence length="166" mass="18850">MKIDSLNFNVLNITMEVISAYGNVGLSSGYSCEKRLKKDNWCKDEWYGFVGRWSNLVERENMKIDSLIFNVLNITMEVISAYGNVGLSTGYSCEKRLKKEDWCKDEWYGFVGRWTNLGTTWVSSSSSLSSSLEGLRNSSLMVVNLGSYPDTTSCFLQLIHDVYVDV</sequence>
<dbReference type="InterPro" id="IPR051143">
    <property type="entry name" value="TrkH_K-transport"/>
</dbReference>
<dbReference type="PANTHER" id="PTHR31064">
    <property type="entry name" value="POTASSIUM TRANSPORT PROTEIN DDB_G0292412-RELATED"/>
    <property type="match status" value="1"/>
</dbReference>
<dbReference type="PROSITE" id="PS51257">
    <property type="entry name" value="PROKAR_LIPOPROTEIN"/>
    <property type="match status" value="1"/>
</dbReference>
<evidence type="ECO:0000313" key="1">
    <source>
        <dbReference type="EMBL" id="KAF2320721.1"/>
    </source>
</evidence>
<gene>
    <name evidence="1" type="ORF">GH714_030333</name>
</gene>
<dbReference type="Proteomes" id="UP000467840">
    <property type="component" value="Chromosome 10"/>
</dbReference>
<dbReference type="PANTHER" id="PTHR31064:SF30">
    <property type="entry name" value="HIGH-AFFINITY POTASSIUM TRANSPORT PROTEIN-RELATED"/>
    <property type="match status" value="1"/>
</dbReference>
<comment type="caution">
    <text evidence="1">The sequence shown here is derived from an EMBL/GenBank/DDBJ whole genome shotgun (WGS) entry which is preliminary data.</text>
</comment>
<name>A0A6A6N3L8_HEVBR</name>
<protein>
    <submittedName>
        <fullName evidence="1">Uncharacterized protein</fullName>
    </submittedName>
</protein>
<dbReference type="GO" id="GO:0005886">
    <property type="term" value="C:plasma membrane"/>
    <property type="evidence" value="ECO:0007669"/>
    <property type="project" value="TreeGrafter"/>
</dbReference>
<proteinExistence type="predicted"/>
<dbReference type="EMBL" id="JAAGAX010000003">
    <property type="protein sequence ID" value="KAF2320721.1"/>
    <property type="molecule type" value="Genomic_DNA"/>
</dbReference>
<accession>A0A6A6N3L8</accession>
<keyword evidence="2" id="KW-1185">Reference proteome</keyword>
<dbReference type="GO" id="GO:0015081">
    <property type="term" value="F:sodium ion transmembrane transporter activity"/>
    <property type="evidence" value="ECO:0007669"/>
    <property type="project" value="TreeGrafter"/>
</dbReference>
<dbReference type="AlphaFoldDB" id="A0A6A6N3L8"/>
<reference evidence="1 2" key="1">
    <citation type="journal article" date="2020" name="Mol. Plant">
        <title>The Chromosome-Based Rubber Tree Genome Provides New Insights into Spurge Genome Evolution and Rubber Biosynthesis.</title>
        <authorList>
            <person name="Liu J."/>
            <person name="Shi C."/>
            <person name="Shi C.C."/>
            <person name="Li W."/>
            <person name="Zhang Q.J."/>
            <person name="Zhang Y."/>
            <person name="Li K."/>
            <person name="Lu H.F."/>
            <person name="Shi C."/>
            <person name="Zhu S.T."/>
            <person name="Xiao Z.Y."/>
            <person name="Nan H."/>
            <person name="Yue Y."/>
            <person name="Zhu X.G."/>
            <person name="Wu Y."/>
            <person name="Hong X.N."/>
            <person name="Fan G.Y."/>
            <person name="Tong Y."/>
            <person name="Zhang D."/>
            <person name="Mao C.L."/>
            <person name="Liu Y.L."/>
            <person name="Hao S.J."/>
            <person name="Liu W.Q."/>
            <person name="Lv M.Q."/>
            <person name="Zhang H.B."/>
            <person name="Liu Y."/>
            <person name="Hu-Tang G.R."/>
            <person name="Wang J.P."/>
            <person name="Wang J.H."/>
            <person name="Sun Y.H."/>
            <person name="Ni S.B."/>
            <person name="Chen W.B."/>
            <person name="Zhang X.C."/>
            <person name="Jiao Y.N."/>
            <person name="Eichler E.E."/>
            <person name="Li G.H."/>
            <person name="Liu X."/>
            <person name="Gao L.Z."/>
        </authorList>
    </citation>
    <scope>NUCLEOTIDE SEQUENCE [LARGE SCALE GENOMIC DNA]</scope>
    <source>
        <strain evidence="2">cv. GT1</strain>
        <tissue evidence="1">Leaf</tissue>
    </source>
</reference>
<evidence type="ECO:0000313" key="2">
    <source>
        <dbReference type="Proteomes" id="UP000467840"/>
    </source>
</evidence>